<feature type="non-terminal residue" evidence="1">
    <location>
        <position position="1"/>
    </location>
</feature>
<accession>X6M0Y2</accession>
<reference evidence="1 2" key="1">
    <citation type="journal article" date="2013" name="Curr. Biol.">
        <title>The Genome of the Foraminiferan Reticulomyxa filosa.</title>
        <authorList>
            <person name="Glockner G."/>
            <person name="Hulsmann N."/>
            <person name="Schleicher M."/>
            <person name="Noegel A.A."/>
            <person name="Eichinger L."/>
            <person name="Gallinger C."/>
            <person name="Pawlowski J."/>
            <person name="Sierra R."/>
            <person name="Euteneuer U."/>
            <person name="Pillet L."/>
            <person name="Moustafa A."/>
            <person name="Platzer M."/>
            <person name="Groth M."/>
            <person name="Szafranski K."/>
            <person name="Schliwa M."/>
        </authorList>
    </citation>
    <scope>NUCLEOTIDE SEQUENCE [LARGE SCALE GENOMIC DNA]</scope>
</reference>
<evidence type="ECO:0000313" key="1">
    <source>
        <dbReference type="EMBL" id="ETO07524.1"/>
    </source>
</evidence>
<name>X6M0Y2_RETFI</name>
<proteinExistence type="predicted"/>
<dbReference type="InterPro" id="IPR015915">
    <property type="entry name" value="Kelch-typ_b-propeller"/>
</dbReference>
<keyword evidence="2" id="KW-1185">Reference proteome</keyword>
<dbReference type="Proteomes" id="UP000023152">
    <property type="component" value="Unassembled WGS sequence"/>
</dbReference>
<dbReference type="SUPFAM" id="SSF117281">
    <property type="entry name" value="Kelch motif"/>
    <property type="match status" value="1"/>
</dbReference>
<organism evidence="1 2">
    <name type="scientific">Reticulomyxa filosa</name>
    <dbReference type="NCBI Taxonomy" id="46433"/>
    <lineage>
        <taxon>Eukaryota</taxon>
        <taxon>Sar</taxon>
        <taxon>Rhizaria</taxon>
        <taxon>Retaria</taxon>
        <taxon>Foraminifera</taxon>
        <taxon>Monothalamids</taxon>
        <taxon>Reticulomyxidae</taxon>
        <taxon>Reticulomyxa</taxon>
    </lineage>
</organism>
<dbReference type="AlphaFoldDB" id="X6M0Y2"/>
<gene>
    <name evidence="1" type="ORF">RFI_29868</name>
</gene>
<protein>
    <submittedName>
        <fullName evidence="1">Uncharacterized protein</fullName>
    </submittedName>
</protein>
<dbReference type="EMBL" id="ASPP01026091">
    <property type="protein sequence ID" value="ETO07524.1"/>
    <property type="molecule type" value="Genomic_DNA"/>
</dbReference>
<sequence>RRQENNNNFQFHQLPVCDDIAPFHSYAYVHINDVILFFGEWDNKFIDVSKSVHKYSIRENEWMVFQNALLRLRYSIVILSEKDNTKTRVCVCDPSMLVMIWSLRTRNLLWF</sequence>
<evidence type="ECO:0000313" key="2">
    <source>
        <dbReference type="Proteomes" id="UP000023152"/>
    </source>
</evidence>
<comment type="caution">
    <text evidence="1">The sequence shown here is derived from an EMBL/GenBank/DDBJ whole genome shotgun (WGS) entry which is preliminary data.</text>
</comment>